<gene>
    <name evidence="2" type="ORF">ACIGG6_02220</name>
</gene>
<reference evidence="2 3" key="1">
    <citation type="submission" date="2024-10" db="EMBL/GenBank/DDBJ databases">
        <title>The Natural Products Discovery Center: Release of the First 8490 Sequenced Strains for Exploring Actinobacteria Biosynthetic Diversity.</title>
        <authorList>
            <person name="Kalkreuter E."/>
            <person name="Kautsar S.A."/>
            <person name="Yang D."/>
            <person name="Bader C.D."/>
            <person name="Teijaro C.N."/>
            <person name="Fluegel L."/>
            <person name="Davis C.M."/>
            <person name="Simpson J.R."/>
            <person name="Lauterbach L."/>
            <person name="Steele A.D."/>
            <person name="Gui C."/>
            <person name="Meng S."/>
            <person name="Li G."/>
            <person name="Viehrig K."/>
            <person name="Ye F."/>
            <person name="Su P."/>
            <person name="Kiefer A.F."/>
            <person name="Nichols A."/>
            <person name="Cepeda A.J."/>
            <person name="Yan W."/>
            <person name="Fan B."/>
            <person name="Jiang Y."/>
            <person name="Adhikari A."/>
            <person name="Zheng C.-J."/>
            <person name="Schuster L."/>
            <person name="Cowan T.M."/>
            <person name="Smanski M.J."/>
            <person name="Chevrette M.G."/>
            <person name="De Carvalho L.P.S."/>
            <person name="Shen B."/>
        </authorList>
    </citation>
    <scope>NUCLEOTIDE SEQUENCE [LARGE SCALE GENOMIC DNA]</scope>
    <source>
        <strain evidence="2 3">NPDC077409</strain>
    </source>
</reference>
<name>A0ABW8BNP5_9GAMM</name>
<protein>
    <submittedName>
        <fullName evidence="2">Replication protein P</fullName>
    </submittedName>
</protein>
<organism evidence="2 3">
    <name type="scientific">Vreelandella lionensis</name>
    <dbReference type="NCBI Taxonomy" id="1144478"/>
    <lineage>
        <taxon>Bacteria</taxon>
        <taxon>Pseudomonadati</taxon>
        <taxon>Pseudomonadota</taxon>
        <taxon>Gammaproteobacteria</taxon>
        <taxon>Oceanospirillales</taxon>
        <taxon>Halomonadaceae</taxon>
        <taxon>Vreelandella</taxon>
    </lineage>
</organism>
<keyword evidence="3" id="KW-1185">Reference proteome</keyword>
<dbReference type="Proteomes" id="UP001614338">
    <property type="component" value="Unassembled WGS sequence"/>
</dbReference>
<dbReference type="EMBL" id="JBITWC010000003">
    <property type="protein sequence ID" value="MFI8748810.1"/>
    <property type="molecule type" value="Genomic_DNA"/>
</dbReference>
<dbReference type="InterPro" id="IPR009731">
    <property type="entry name" value="P-like"/>
</dbReference>
<accession>A0ABW8BNP5</accession>
<evidence type="ECO:0000313" key="2">
    <source>
        <dbReference type="EMBL" id="MFI8748810.1"/>
    </source>
</evidence>
<feature type="compositionally biased region" description="Polar residues" evidence="1">
    <location>
        <begin position="15"/>
        <end position="37"/>
    </location>
</feature>
<sequence length="254" mass="27613">MPAAKDLTKSALTKIKSQQCSPTPTTQAGSKGSSPTRNQEIWELVNRAFTRLEAIYPRTWRSAFSTPDMVKLAKREVGISMTKWSVLPTQQSLDAALERIKGEGSEWPPSVARLIASLKPQPEDFGMPSVELAFDEAIKHAQNPAGHRWTHGAVREAGRATGWFDLAAATSESRIRALRGTFGKQYRAIVNRVMAGGSVEARGLVGHDGQLTAAQRAERDGLEQVAAQAEEQFGRRMSGEQGIAMLKGMLRGGS</sequence>
<proteinExistence type="predicted"/>
<evidence type="ECO:0000256" key="1">
    <source>
        <dbReference type="SAM" id="MobiDB-lite"/>
    </source>
</evidence>
<dbReference type="RefSeq" id="WP_399842086.1">
    <property type="nucleotide sequence ID" value="NZ_JBITWC010000003.1"/>
</dbReference>
<evidence type="ECO:0000313" key="3">
    <source>
        <dbReference type="Proteomes" id="UP001614338"/>
    </source>
</evidence>
<feature type="region of interest" description="Disordered" evidence="1">
    <location>
        <begin position="1"/>
        <end position="37"/>
    </location>
</feature>
<comment type="caution">
    <text evidence="2">The sequence shown here is derived from an EMBL/GenBank/DDBJ whole genome shotgun (WGS) entry which is preliminary data.</text>
</comment>
<dbReference type="Pfam" id="PF06992">
    <property type="entry name" value="Phage_lambda_P"/>
    <property type="match status" value="1"/>
</dbReference>